<dbReference type="GO" id="GO:0007399">
    <property type="term" value="P:nervous system development"/>
    <property type="evidence" value="ECO:0007669"/>
    <property type="project" value="UniProtKB-ARBA"/>
</dbReference>
<feature type="repeat" description="NHL" evidence="8">
    <location>
        <begin position="499"/>
        <end position="542"/>
    </location>
</feature>
<dbReference type="SMART" id="SM00557">
    <property type="entry name" value="IG_FLMN"/>
    <property type="match status" value="1"/>
</dbReference>
<dbReference type="Pfam" id="PF00630">
    <property type="entry name" value="Filamin"/>
    <property type="match status" value="1"/>
</dbReference>
<feature type="repeat" description="Filamin" evidence="7">
    <location>
        <begin position="176"/>
        <end position="277"/>
    </location>
</feature>
<dbReference type="InterPro" id="IPR013783">
    <property type="entry name" value="Ig-like_fold"/>
</dbReference>
<dbReference type="InterPro" id="IPR057750">
    <property type="entry name" value="TRIM2/3_C"/>
</dbReference>
<dbReference type="AlphaFoldDB" id="A0A3B4BBH8"/>
<keyword evidence="2" id="KW-0808">Transferase</keyword>
<dbReference type="InterPro" id="IPR014756">
    <property type="entry name" value="Ig_E-set"/>
</dbReference>
<dbReference type="InterPro" id="IPR003649">
    <property type="entry name" value="Bbox_C"/>
</dbReference>
<evidence type="ECO:0000313" key="12">
    <source>
        <dbReference type="Proteomes" id="UP000261520"/>
    </source>
</evidence>
<evidence type="ECO:0000256" key="2">
    <source>
        <dbReference type="ARBA" id="ARBA00022679"/>
    </source>
</evidence>
<feature type="region of interest" description="Disordered" evidence="9">
    <location>
        <begin position="274"/>
        <end position="323"/>
    </location>
</feature>
<evidence type="ECO:0000256" key="3">
    <source>
        <dbReference type="ARBA" id="ARBA00022723"/>
    </source>
</evidence>
<dbReference type="Proteomes" id="UP000261520">
    <property type="component" value="Unplaced"/>
</dbReference>
<dbReference type="SUPFAM" id="SSF101898">
    <property type="entry name" value="NHL repeat"/>
    <property type="match status" value="1"/>
</dbReference>
<evidence type="ECO:0000256" key="6">
    <source>
        <dbReference type="ARBA" id="ARBA00022833"/>
    </source>
</evidence>
<dbReference type="CDD" id="cd14960">
    <property type="entry name" value="NHL_TRIM2_like"/>
    <property type="match status" value="1"/>
</dbReference>
<reference evidence="11" key="1">
    <citation type="submission" date="2025-08" db="UniProtKB">
        <authorList>
            <consortium name="Ensembl"/>
        </authorList>
    </citation>
    <scope>IDENTIFICATION</scope>
</reference>
<dbReference type="Gene3D" id="2.40.10.500">
    <property type="match status" value="1"/>
</dbReference>
<feature type="repeat" description="NHL" evidence="8">
    <location>
        <begin position="543"/>
        <end position="586"/>
    </location>
</feature>
<keyword evidence="4" id="KW-0677">Repeat</keyword>
<evidence type="ECO:0000256" key="8">
    <source>
        <dbReference type="PROSITE-ProRule" id="PRU00504"/>
    </source>
</evidence>
<keyword evidence="12" id="KW-1185">Reference proteome</keyword>
<dbReference type="InterPro" id="IPR050952">
    <property type="entry name" value="TRIM-NHL_E3_ligases"/>
</dbReference>
<dbReference type="PANTHER" id="PTHR24104">
    <property type="entry name" value="E3 UBIQUITIN-PROTEIN LIGASE NHLRC1-RELATED"/>
    <property type="match status" value="1"/>
</dbReference>
<keyword evidence="6" id="KW-0862">Zinc</keyword>
<dbReference type="PANTHER" id="PTHR24104:SF23">
    <property type="entry name" value="RING-TYPE E3 UBIQUITIN TRANSFERASE"/>
    <property type="match status" value="1"/>
</dbReference>
<keyword evidence="5" id="KW-0863">Zinc-finger</keyword>
<dbReference type="FunFam" id="2.40.10.500:FF:000001">
    <property type="entry name" value="tripartite motif-containing protein 3-like"/>
    <property type="match status" value="1"/>
</dbReference>
<feature type="repeat" description="NHL" evidence="8">
    <location>
        <begin position="320"/>
        <end position="362"/>
    </location>
</feature>
<dbReference type="Ensembl" id="ENSPMGT00000028631.1">
    <property type="protein sequence ID" value="ENSPMGP00000026878.1"/>
    <property type="gene ID" value="ENSPMGG00000021548.1"/>
</dbReference>
<feature type="repeat" description="NHL" evidence="8">
    <location>
        <begin position="410"/>
        <end position="451"/>
    </location>
</feature>
<dbReference type="InterPro" id="IPR017868">
    <property type="entry name" value="Filamin/ABP280_repeat-like"/>
</dbReference>
<proteinExistence type="predicted"/>
<dbReference type="SUPFAM" id="SSF81296">
    <property type="entry name" value="E set domains"/>
    <property type="match status" value="1"/>
</dbReference>
<dbReference type="FunFam" id="2.120.10.30:FF:000004">
    <property type="entry name" value="Tripartite motif containing 2"/>
    <property type="match status" value="1"/>
</dbReference>
<dbReference type="InterPro" id="IPR011042">
    <property type="entry name" value="6-blade_b-propeller_TolB-like"/>
</dbReference>
<dbReference type="PROSITE" id="PS50194">
    <property type="entry name" value="FILAMIN_REPEAT"/>
    <property type="match status" value="1"/>
</dbReference>
<evidence type="ECO:0000256" key="4">
    <source>
        <dbReference type="ARBA" id="ARBA00022737"/>
    </source>
</evidence>
<feature type="repeat" description="NHL" evidence="8">
    <location>
        <begin position="366"/>
        <end position="409"/>
    </location>
</feature>
<dbReference type="Pfam" id="PF01436">
    <property type="entry name" value="NHL"/>
    <property type="match status" value="5"/>
</dbReference>
<evidence type="ECO:0000256" key="5">
    <source>
        <dbReference type="ARBA" id="ARBA00022771"/>
    </source>
</evidence>
<dbReference type="PROSITE" id="PS51125">
    <property type="entry name" value="NHL"/>
    <property type="match status" value="5"/>
</dbReference>
<reference evidence="11" key="2">
    <citation type="submission" date="2025-09" db="UniProtKB">
        <authorList>
            <consortium name="Ensembl"/>
        </authorList>
    </citation>
    <scope>IDENTIFICATION</scope>
</reference>
<dbReference type="GO" id="GO:0000209">
    <property type="term" value="P:protein polyubiquitination"/>
    <property type="evidence" value="ECO:0007669"/>
    <property type="project" value="TreeGrafter"/>
</dbReference>
<dbReference type="GO" id="GO:0061630">
    <property type="term" value="F:ubiquitin protein ligase activity"/>
    <property type="evidence" value="ECO:0007669"/>
    <property type="project" value="TreeGrafter"/>
</dbReference>
<evidence type="ECO:0000256" key="9">
    <source>
        <dbReference type="SAM" id="MobiDB-lite"/>
    </source>
</evidence>
<dbReference type="GO" id="GO:0043161">
    <property type="term" value="P:proteasome-mediated ubiquitin-dependent protein catabolic process"/>
    <property type="evidence" value="ECO:0007669"/>
    <property type="project" value="TreeGrafter"/>
</dbReference>
<keyword evidence="3" id="KW-0479">Metal-binding</keyword>
<protein>
    <recommendedName>
        <fullName evidence="10">B-box C-terminal domain-containing protein</fullName>
    </recommendedName>
</protein>
<dbReference type="Gene3D" id="2.60.40.10">
    <property type="entry name" value="Immunoglobulins"/>
    <property type="match status" value="1"/>
</dbReference>
<keyword evidence="1" id="KW-0597">Phosphoprotein</keyword>
<dbReference type="InterPro" id="IPR001258">
    <property type="entry name" value="NHL_repeat"/>
</dbReference>
<name>A0A3B4BBH8_9GOBI</name>
<evidence type="ECO:0000256" key="1">
    <source>
        <dbReference type="ARBA" id="ARBA00022553"/>
    </source>
</evidence>
<dbReference type="FunFam" id="2.60.40.10:FF:000198">
    <property type="entry name" value="Tripartite motif-containing protein 2"/>
    <property type="match status" value="1"/>
</dbReference>
<organism evidence="11 12">
    <name type="scientific">Periophthalmus magnuspinnatus</name>
    <dbReference type="NCBI Taxonomy" id="409849"/>
    <lineage>
        <taxon>Eukaryota</taxon>
        <taxon>Metazoa</taxon>
        <taxon>Chordata</taxon>
        <taxon>Craniata</taxon>
        <taxon>Vertebrata</taxon>
        <taxon>Euteleostomi</taxon>
        <taxon>Actinopterygii</taxon>
        <taxon>Neopterygii</taxon>
        <taxon>Teleostei</taxon>
        <taxon>Neoteleostei</taxon>
        <taxon>Acanthomorphata</taxon>
        <taxon>Gobiaria</taxon>
        <taxon>Gobiiformes</taxon>
        <taxon>Gobioidei</taxon>
        <taxon>Gobiidae</taxon>
        <taxon>Oxudercinae</taxon>
        <taxon>Periophthalmus</taxon>
    </lineage>
</organism>
<sequence>SCVCPLCDDCAGHEGHPCVDLDQGLDQTRVQQPQVSEALSQVRDILQQLTNQRAAIEEDIQSGFEDLHKQLDVRKSVLLMELEVTHELKHKVLQAQMESLAGCGGDMSALGAQVEEALAGEASVASLGLEQELGQRLEQTLGLVVRSDPEENDQLDLVLETDALRKSIHNLGTIVTTSAVASQSEAMGAGLEQCIVGHPASVTIVTRDKSGGACKNGNAILSAEVFTPDGSIVDGEILDHKNGTYEFVYTVPKEGDFSLALRLYDHHIKGSPFKLTVNKPSEAERRGKSPGQKKKGSKRASSALGTPRRKHQNPIEDDLIFRTGTKGRNKGEFTNLQGVASANDRILIADSNNQCVQIFSTSGEFQSRFGVRGRSPGQMQRPTGVAVHPSGDIIIADYDNKWVSIFSSDGKYKAKLGSGRLMGPKGVAVDQNGHVIVVDNKSCTVFIFQISGKLVSKFGSRGTGDKHPGQVLVQSRSNPGQSWFSPGSSQVFTLEGELVLKFGSNGEGNGQFNAPTGVSVDQNGNIIVADWGNSRIQVFDGSGSFLSYINTSADPLYGPQGLALTSEGHVVVADSGNHCFKVYRYLQ</sequence>
<evidence type="ECO:0000259" key="10">
    <source>
        <dbReference type="SMART" id="SM00502"/>
    </source>
</evidence>
<evidence type="ECO:0000313" key="11">
    <source>
        <dbReference type="Ensembl" id="ENSPMGP00000026878.1"/>
    </source>
</evidence>
<feature type="domain" description="B-box C-terminal" evidence="10">
    <location>
        <begin position="19"/>
        <end position="143"/>
    </location>
</feature>
<dbReference type="InterPro" id="IPR001298">
    <property type="entry name" value="Filamin/ABP280_rpt"/>
</dbReference>
<evidence type="ECO:0000256" key="7">
    <source>
        <dbReference type="PROSITE-ProRule" id="PRU00087"/>
    </source>
</evidence>
<dbReference type="GO" id="GO:0008270">
    <property type="term" value="F:zinc ion binding"/>
    <property type="evidence" value="ECO:0007669"/>
    <property type="project" value="UniProtKB-KW"/>
</dbReference>
<accession>A0A3B4BBH8</accession>
<dbReference type="Gene3D" id="2.120.10.30">
    <property type="entry name" value="TolB, C-terminal domain"/>
    <property type="match status" value="1"/>
</dbReference>
<dbReference type="SMART" id="SM00502">
    <property type="entry name" value="BBC"/>
    <property type="match status" value="1"/>
</dbReference>